<name>A0ABR3ZCL0_9PEZI</name>
<protein>
    <recommendedName>
        <fullName evidence="6">Nucleosome assembly protein C36B7.08c</fullName>
    </recommendedName>
</protein>
<evidence type="ECO:0008006" key="6">
    <source>
        <dbReference type="Google" id="ProtNLM"/>
    </source>
</evidence>
<accession>A0ABR3ZCL0</accession>
<evidence type="ECO:0000313" key="5">
    <source>
        <dbReference type="Proteomes" id="UP001583280"/>
    </source>
</evidence>
<evidence type="ECO:0000256" key="2">
    <source>
        <dbReference type="RuleBase" id="RU003876"/>
    </source>
</evidence>
<reference evidence="4 5" key="1">
    <citation type="journal article" date="2024" name="IMA Fungus">
        <title>IMA Genome - F19 : A genome assembly and annotation guide to empower mycologists, including annotated draft genome sequences of Ceratocystis pirilliformis, Diaporthe australafricana, Fusarium ophioides, Paecilomyces lecythidis, and Sporothrix stenoceras.</title>
        <authorList>
            <person name="Aylward J."/>
            <person name="Wilson A.M."/>
            <person name="Visagie C.M."/>
            <person name="Spraker J."/>
            <person name="Barnes I."/>
            <person name="Buitendag C."/>
            <person name="Ceriani C."/>
            <person name="Del Mar Angel L."/>
            <person name="du Plessis D."/>
            <person name="Fuchs T."/>
            <person name="Gasser K."/>
            <person name="Kramer D."/>
            <person name="Li W."/>
            <person name="Munsamy K."/>
            <person name="Piso A."/>
            <person name="Price J.L."/>
            <person name="Sonnekus B."/>
            <person name="Thomas C."/>
            <person name="van der Nest A."/>
            <person name="van Dijk A."/>
            <person name="van Heerden A."/>
            <person name="van Vuuren N."/>
            <person name="Yilmaz N."/>
            <person name="Duong T.A."/>
            <person name="van der Merwe N.A."/>
            <person name="Wingfield M.J."/>
            <person name="Wingfield B.D."/>
        </authorList>
    </citation>
    <scope>NUCLEOTIDE SEQUENCE [LARGE SCALE GENOMIC DNA]</scope>
    <source>
        <strain evidence="4 5">CMW 12675</strain>
    </source>
</reference>
<dbReference type="PANTHER" id="PTHR11875">
    <property type="entry name" value="TESTIS-SPECIFIC Y-ENCODED PROTEIN"/>
    <property type="match status" value="1"/>
</dbReference>
<feature type="region of interest" description="Disordered" evidence="3">
    <location>
        <begin position="227"/>
        <end position="259"/>
    </location>
</feature>
<dbReference type="SUPFAM" id="SSF143113">
    <property type="entry name" value="NAP-like"/>
    <property type="match status" value="1"/>
</dbReference>
<sequence length="307" mass="34885">MSDDKTTVSEIFFEELADIELEFEETENAIIRMQVELQAGLYEKRHELINKIPNFWSLVFEQAPADIDEYIMPTDAAALLSSLVSLKVNHFEIEGGDSGMGEARSIKFTFEFRENEYFNNTTIEKKFYFRYGKGDWSGFVSEPVTIDWKEGKDLTEGMLDLAKKVYDDDMAHEAAGTAKADTPTDNEKKLITKLENSAAGGVSFFAWFGYRGRRVTDAEHKEQKTILAARRAGNAPKKAEDEKNEAEEEEDEDDDDDHEYDIFVGGADLAICLADDLFPNAIKYFTQAHELENMSDSGFETEEEDDE</sequence>
<evidence type="ECO:0000256" key="1">
    <source>
        <dbReference type="ARBA" id="ARBA00009947"/>
    </source>
</evidence>
<comment type="caution">
    <text evidence="4">The sequence shown here is derived from an EMBL/GenBank/DDBJ whole genome shotgun (WGS) entry which is preliminary data.</text>
</comment>
<dbReference type="Proteomes" id="UP001583280">
    <property type="component" value="Unassembled WGS sequence"/>
</dbReference>
<dbReference type="Gene3D" id="3.30.1120.90">
    <property type="entry name" value="Nucleosome assembly protein"/>
    <property type="match status" value="1"/>
</dbReference>
<comment type="similarity">
    <text evidence="1 2">Belongs to the nucleosome assembly protein (NAP) family.</text>
</comment>
<dbReference type="InterPro" id="IPR002164">
    <property type="entry name" value="NAP_family"/>
</dbReference>
<dbReference type="EMBL" id="JAWDJO010000033">
    <property type="protein sequence ID" value="KAL1898383.1"/>
    <property type="molecule type" value="Genomic_DNA"/>
</dbReference>
<evidence type="ECO:0000313" key="4">
    <source>
        <dbReference type="EMBL" id="KAL1898383.1"/>
    </source>
</evidence>
<feature type="compositionally biased region" description="Acidic residues" evidence="3">
    <location>
        <begin position="242"/>
        <end position="259"/>
    </location>
</feature>
<dbReference type="InterPro" id="IPR037231">
    <property type="entry name" value="NAP-like_sf"/>
</dbReference>
<organism evidence="4 5">
    <name type="scientific">Ceratocystis pirilliformis</name>
    <dbReference type="NCBI Taxonomy" id="259994"/>
    <lineage>
        <taxon>Eukaryota</taxon>
        <taxon>Fungi</taxon>
        <taxon>Dikarya</taxon>
        <taxon>Ascomycota</taxon>
        <taxon>Pezizomycotina</taxon>
        <taxon>Sordariomycetes</taxon>
        <taxon>Hypocreomycetidae</taxon>
        <taxon>Microascales</taxon>
        <taxon>Ceratocystidaceae</taxon>
        <taxon>Ceratocystis</taxon>
    </lineage>
</organism>
<proteinExistence type="inferred from homology"/>
<evidence type="ECO:0000256" key="3">
    <source>
        <dbReference type="SAM" id="MobiDB-lite"/>
    </source>
</evidence>
<keyword evidence="5" id="KW-1185">Reference proteome</keyword>
<gene>
    <name evidence="4" type="ORF">Cpir12675_001928</name>
</gene>
<dbReference type="Pfam" id="PF00956">
    <property type="entry name" value="NAP"/>
    <property type="match status" value="1"/>
</dbReference>